<reference evidence="3 4" key="1">
    <citation type="journal article" date="2014" name="Genome Announc.">
        <title>Draft Genome Sequence of Magnetospirillum sp. Strain SO-1, a Freshwater Magnetotactic Bacterium Isolated from the Ol'khovka River, Russia.</title>
        <authorList>
            <person name="Grouzdev D.S."/>
            <person name="Dziuba M.V."/>
            <person name="Sukhacheva M.S."/>
            <person name="Mardanov A.V."/>
            <person name="Beletskiy A.V."/>
            <person name="Kuznetsov B.B."/>
            <person name="Skryabin K.G."/>
        </authorList>
    </citation>
    <scope>NUCLEOTIDE SEQUENCE [LARGE SCALE GENOMIC DNA]</scope>
    <source>
        <strain evidence="3 4">SO-1</strain>
    </source>
</reference>
<proteinExistence type="predicted"/>
<feature type="transmembrane region" description="Helical" evidence="1">
    <location>
        <begin position="167"/>
        <end position="190"/>
    </location>
</feature>
<dbReference type="PANTHER" id="PTHR42208">
    <property type="entry name" value="HEAVY METAL TRANSPORTER-RELATED"/>
    <property type="match status" value="1"/>
</dbReference>
<dbReference type="PATRIC" id="fig|1244869.3.peg.899"/>
<keyword evidence="4" id="KW-1185">Reference proteome</keyword>
<dbReference type="InterPro" id="IPR039447">
    <property type="entry name" value="UreH-like_TM_dom"/>
</dbReference>
<dbReference type="PANTHER" id="PTHR42208:SF1">
    <property type="entry name" value="HEAVY METAL TRANSPORTER"/>
    <property type="match status" value="1"/>
</dbReference>
<comment type="caution">
    <text evidence="3">The sequence shown here is derived from an EMBL/GenBank/DDBJ whole genome shotgun (WGS) entry which is preliminary data.</text>
</comment>
<organism evidence="3 4">
    <name type="scientific">Paramagnetospirillum caucaseum</name>
    <dbReference type="NCBI Taxonomy" id="1244869"/>
    <lineage>
        <taxon>Bacteria</taxon>
        <taxon>Pseudomonadati</taxon>
        <taxon>Pseudomonadota</taxon>
        <taxon>Alphaproteobacteria</taxon>
        <taxon>Rhodospirillales</taxon>
        <taxon>Magnetospirillaceae</taxon>
        <taxon>Paramagnetospirillum</taxon>
    </lineage>
</organism>
<dbReference type="STRING" id="1244869.H261_04470"/>
<feature type="transmembrane region" description="Helical" evidence="1">
    <location>
        <begin position="196"/>
        <end position="218"/>
    </location>
</feature>
<sequence length="255" mass="25453">MDAVIEALTGLAHAGIGICRAGIDGRENLILGLFVTGLVGSLTHCAGMCGPFALSQCAARLEAIPLGRMTEMRRLAGAALLPYHLGRATTYGVLGAAAATFGGILGGAGSFRLLAALLLGVAALLLLAMALPGVKALAGGGGESGWARAVGRMAGPLFARPFGLRGWALGVMLGFIPCGLLYAALAAAAAGGNPVAGAFGMLAFWAGTVPMLVLVAAVGQAALSHWRGPLLRAAPALLVLNAGMLGFMAWQLLAS</sequence>
<feature type="transmembrane region" description="Helical" evidence="1">
    <location>
        <begin position="75"/>
        <end position="105"/>
    </location>
</feature>
<feature type="transmembrane region" description="Helical" evidence="1">
    <location>
        <begin position="111"/>
        <end position="131"/>
    </location>
</feature>
<keyword evidence="1" id="KW-0472">Membrane</keyword>
<dbReference type="eggNOG" id="COG2836">
    <property type="taxonomic scope" value="Bacteria"/>
</dbReference>
<dbReference type="Proteomes" id="UP000011744">
    <property type="component" value="Unassembled WGS sequence"/>
</dbReference>
<gene>
    <name evidence="3" type="ORF">H261_04470</name>
</gene>
<accession>M2ZUU7</accession>
<protein>
    <recommendedName>
        <fullName evidence="2">Urease accessory protein UreH-like transmembrane domain-containing protein</fullName>
    </recommendedName>
</protein>
<evidence type="ECO:0000313" key="3">
    <source>
        <dbReference type="EMBL" id="EME71162.1"/>
    </source>
</evidence>
<feature type="domain" description="Urease accessory protein UreH-like transmembrane" evidence="2">
    <location>
        <begin position="33"/>
        <end position="241"/>
    </location>
</feature>
<evidence type="ECO:0000256" key="1">
    <source>
        <dbReference type="SAM" id="Phobius"/>
    </source>
</evidence>
<name>M2ZUU7_9PROT</name>
<dbReference type="EMBL" id="AONQ01000008">
    <property type="protein sequence ID" value="EME71162.1"/>
    <property type="molecule type" value="Genomic_DNA"/>
</dbReference>
<keyword evidence="1" id="KW-0812">Transmembrane</keyword>
<dbReference type="AlphaFoldDB" id="M2ZUU7"/>
<feature type="transmembrane region" description="Helical" evidence="1">
    <location>
        <begin position="230"/>
        <end position="253"/>
    </location>
</feature>
<dbReference type="Pfam" id="PF13386">
    <property type="entry name" value="DsbD_2"/>
    <property type="match status" value="1"/>
</dbReference>
<evidence type="ECO:0000313" key="4">
    <source>
        <dbReference type="Proteomes" id="UP000011744"/>
    </source>
</evidence>
<keyword evidence="1" id="KW-1133">Transmembrane helix</keyword>
<evidence type="ECO:0000259" key="2">
    <source>
        <dbReference type="Pfam" id="PF13386"/>
    </source>
</evidence>